<proteinExistence type="predicted"/>
<comment type="caution">
    <text evidence="1">The sequence shown here is derived from an EMBL/GenBank/DDBJ whole genome shotgun (WGS) entry which is preliminary data.</text>
</comment>
<name>A0A1A7BXV2_9BURK</name>
<dbReference type="STRING" id="1747903.ASR47_1002373"/>
<sequence>MAQLHFTRQLARFLAAPSMTVDAADLRSALEAAFAQQPQLRGYVLD</sequence>
<protein>
    <submittedName>
        <fullName evidence="1">Uncharacterized protein</fullName>
    </submittedName>
</protein>
<evidence type="ECO:0000313" key="2">
    <source>
        <dbReference type="Proteomes" id="UP000092713"/>
    </source>
</evidence>
<dbReference type="Proteomes" id="UP000092713">
    <property type="component" value="Unassembled WGS sequence"/>
</dbReference>
<dbReference type="PATRIC" id="fig|1747903.4.peg.823"/>
<gene>
    <name evidence="1" type="ORF">ASR47_1002373</name>
</gene>
<dbReference type="AlphaFoldDB" id="A0A1A7BXV2"/>
<dbReference type="EMBL" id="LOCQ01000061">
    <property type="protein sequence ID" value="OBV37315.1"/>
    <property type="molecule type" value="Genomic_DNA"/>
</dbReference>
<evidence type="ECO:0000313" key="1">
    <source>
        <dbReference type="EMBL" id="OBV37315.1"/>
    </source>
</evidence>
<organism evidence="1 2">
    <name type="scientific">Janthinobacterium psychrotolerans</name>
    <dbReference type="NCBI Taxonomy" id="1747903"/>
    <lineage>
        <taxon>Bacteria</taxon>
        <taxon>Pseudomonadati</taxon>
        <taxon>Pseudomonadota</taxon>
        <taxon>Betaproteobacteria</taxon>
        <taxon>Burkholderiales</taxon>
        <taxon>Oxalobacteraceae</taxon>
        <taxon>Janthinobacterium</taxon>
    </lineage>
</organism>
<reference evidence="1 2" key="1">
    <citation type="submission" date="2016-04" db="EMBL/GenBank/DDBJ databases">
        <title>Draft genome sequence of Janthinobacterium psychrotolerans sp. nov., isolated from freshwater sediments in Denmark.</title>
        <authorList>
            <person name="Gong X."/>
            <person name="Skrivergaard S."/>
            <person name="Korsgaard B.S."/>
            <person name="Schreiber L."/>
            <person name="Marshall I.P."/>
            <person name="Finster K."/>
            <person name="Schramm A."/>
        </authorList>
    </citation>
    <scope>NUCLEOTIDE SEQUENCE [LARGE SCALE GENOMIC DNA]</scope>
    <source>
        <strain evidence="1 2">S3-2</strain>
    </source>
</reference>
<accession>A0A1A7BXV2</accession>
<keyword evidence="2" id="KW-1185">Reference proteome</keyword>